<dbReference type="GO" id="GO:0097367">
    <property type="term" value="F:carbohydrate derivative binding"/>
    <property type="evidence" value="ECO:0007669"/>
    <property type="project" value="InterPro"/>
</dbReference>
<dbReference type="Pfam" id="PF01380">
    <property type="entry name" value="SIS"/>
    <property type="match status" value="1"/>
</dbReference>
<keyword evidence="3" id="KW-0413">Isomerase</keyword>
<sequence>MDRSTRSPSIKMMGPVHNSAVYILGHDQAAAAIPPPSPPSPITPGDGSELCIPIEELSLDNDVVIPGSTSPSPPESPATPTTSDFDHESTSSEVFDDRLANAVHVLNTEATSLAFLTHLYSTDPAARSAFSSAVDVIVSRQRTTSRGKLVIIGVGKSGHIARKLVATFNSLSVHASFMHPTEALHGDLGHIGMDDTLMLITFSGKTPELNLLMPHLDARLPLIVLTGKISEVPVVMERKKQALSQTILLPAPIHESETVSFGVSAPTTSTTMALAVGDALALTCAAELNPKVGGVAATFGQNHPGGAIGAAYQGPQTVRDVMVPYANITCVSGIHAQIGGDVLKAAYMCKTGWLRVGDDAVVSPSRIRRMTSAELGLCVTQMPWLTVARAEFISLGARTQLKAAGEWLRANIEKPRELVEEEEDICTPESIIAVLDEGEIVGVMEASVILDITACAMK</sequence>
<evidence type="ECO:0000313" key="3">
    <source>
        <dbReference type="EMBL" id="KUI72624.1"/>
    </source>
</evidence>
<evidence type="ECO:0000313" key="4">
    <source>
        <dbReference type="Proteomes" id="UP000078559"/>
    </source>
</evidence>
<dbReference type="SUPFAM" id="SSF53697">
    <property type="entry name" value="SIS domain"/>
    <property type="match status" value="1"/>
</dbReference>
<proteinExistence type="predicted"/>
<dbReference type="Proteomes" id="UP000078559">
    <property type="component" value="Chromosome 9"/>
</dbReference>
<feature type="region of interest" description="Disordered" evidence="1">
    <location>
        <begin position="62"/>
        <end position="92"/>
    </location>
</feature>
<keyword evidence="4" id="KW-1185">Reference proteome</keyword>
<dbReference type="InterPro" id="IPR035474">
    <property type="entry name" value="SIS_Kpsf"/>
</dbReference>
<dbReference type="EMBL" id="CM003106">
    <property type="protein sequence ID" value="KUI72624.1"/>
    <property type="molecule type" value="Genomic_DNA"/>
</dbReference>
<dbReference type="Gene3D" id="3.40.50.10490">
    <property type="entry name" value="Glucose-6-phosphate isomerase like protein, domain 1"/>
    <property type="match status" value="1"/>
</dbReference>
<accession>A0A194W824</accession>
<evidence type="ECO:0000259" key="2">
    <source>
        <dbReference type="PROSITE" id="PS51464"/>
    </source>
</evidence>
<protein>
    <submittedName>
        <fullName evidence="3">Arabinose 5-phosphate isomerase</fullName>
    </submittedName>
</protein>
<dbReference type="PANTHER" id="PTHR38418:SF2">
    <property type="entry name" value="SUGAR ISOMERASE, KPSF_GUTQ (AFU_ORTHOLOGUE AFUA_6G08860)"/>
    <property type="match status" value="1"/>
</dbReference>
<dbReference type="GO" id="GO:1901135">
    <property type="term" value="P:carbohydrate derivative metabolic process"/>
    <property type="evidence" value="ECO:0007669"/>
    <property type="project" value="InterPro"/>
</dbReference>
<dbReference type="InterPro" id="IPR001347">
    <property type="entry name" value="SIS_dom"/>
</dbReference>
<dbReference type="PANTHER" id="PTHR38418">
    <property type="entry name" value="SUGAR ISOMERASE, KPSF/GUTQ (AFU_ORTHOLOGUE AFUA_6G08860)"/>
    <property type="match status" value="1"/>
</dbReference>
<dbReference type="GO" id="GO:0016853">
    <property type="term" value="F:isomerase activity"/>
    <property type="evidence" value="ECO:0007669"/>
    <property type="project" value="UniProtKB-KW"/>
</dbReference>
<name>A0A194W824_CYTMA</name>
<dbReference type="OrthoDB" id="1872003at2759"/>
<dbReference type="SMR" id="A0A194W824"/>
<dbReference type="AlphaFoldDB" id="A0A194W824"/>
<organism evidence="3 4">
    <name type="scientific">Cytospora mali</name>
    <name type="common">Apple Valsa canker fungus</name>
    <name type="synonym">Valsa mali</name>
    <dbReference type="NCBI Taxonomy" id="578113"/>
    <lineage>
        <taxon>Eukaryota</taxon>
        <taxon>Fungi</taxon>
        <taxon>Dikarya</taxon>
        <taxon>Ascomycota</taxon>
        <taxon>Pezizomycotina</taxon>
        <taxon>Sordariomycetes</taxon>
        <taxon>Sordariomycetidae</taxon>
        <taxon>Diaporthales</taxon>
        <taxon>Cytosporaceae</taxon>
        <taxon>Cytospora</taxon>
    </lineage>
</organism>
<dbReference type="InterPro" id="IPR046348">
    <property type="entry name" value="SIS_dom_sf"/>
</dbReference>
<reference evidence="3" key="1">
    <citation type="submission" date="2014-12" db="EMBL/GenBank/DDBJ databases">
        <title>Genome Sequence of Valsa Canker Pathogens Uncovers a Specific Adaption of Colonization on Woody Bark.</title>
        <authorList>
            <person name="Yin Z."/>
            <person name="Liu H."/>
            <person name="Gao X."/>
            <person name="Li Z."/>
            <person name="Song N."/>
            <person name="Ke X."/>
            <person name="Dai Q."/>
            <person name="Wu Y."/>
            <person name="Sun Y."/>
            <person name="Xu J.-R."/>
            <person name="Kang Z.K."/>
            <person name="Wang L."/>
            <person name="Huang L."/>
        </authorList>
    </citation>
    <scope>NUCLEOTIDE SEQUENCE [LARGE SCALE GENOMIC DNA]</scope>
    <source>
        <strain evidence="3">03-8</strain>
    </source>
</reference>
<gene>
    <name evidence="3" type="ORF">VM1G_08561</name>
</gene>
<evidence type="ECO:0000256" key="1">
    <source>
        <dbReference type="SAM" id="MobiDB-lite"/>
    </source>
</evidence>
<dbReference type="CDD" id="cd05014">
    <property type="entry name" value="SIS_Kpsf"/>
    <property type="match status" value="1"/>
</dbReference>
<feature type="domain" description="SIS" evidence="2">
    <location>
        <begin position="133"/>
        <end position="290"/>
    </location>
</feature>
<dbReference type="PROSITE" id="PS51464">
    <property type="entry name" value="SIS"/>
    <property type="match status" value="1"/>
</dbReference>